<gene>
    <name evidence="3" type="ORF">GP2143_12756</name>
</gene>
<dbReference type="ESTHER" id="9gamm-a0y7m1">
    <property type="family name" value="6_AlphaBeta_hydrolase"/>
</dbReference>
<dbReference type="STRING" id="247633.GP2143_12756"/>
<dbReference type="Pfam" id="PF12697">
    <property type="entry name" value="Abhydrolase_6"/>
    <property type="match status" value="1"/>
</dbReference>
<evidence type="ECO:0000313" key="4">
    <source>
        <dbReference type="Proteomes" id="UP000004931"/>
    </source>
</evidence>
<keyword evidence="1" id="KW-0378">Hydrolase</keyword>
<organism evidence="3 4">
    <name type="scientific">marine gamma proteobacterium HTCC2143</name>
    <dbReference type="NCBI Taxonomy" id="247633"/>
    <lineage>
        <taxon>Bacteria</taxon>
        <taxon>Pseudomonadati</taxon>
        <taxon>Pseudomonadota</taxon>
        <taxon>Gammaproteobacteria</taxon>
        <taxon>Cellvibrionales</taxon>
        <taxon>Spongiibacteraceae</taxon>
        <taxon>BD1-7 clade</taxon>
    </lineage>
</organism>
<dbReference type="GO" id="GO:0016787">
    <property type="term" value="F:hydrolase activity"/>
    <property type="evidence" value="ECO:0007669"/>
    <property type="project" value="UniProtKB-KW"/>
</dbReference>
<sequence length="228" mass="24705">MQLLFIHGSGSTGKVWRYQTSAFADSIAIDLPGRPDGELCTSIESAVSWLKMLVDEQGLTDLVLVGHSLGTAVALQYAIEYPGDLKGMVLIGGGARLRVHPDTLGFLEIAIDSPDAFPQMFENSWRKVPEDFAKELRAEALALGPEVLLNDMKACDAFDVIEKLSGINTPTLAITGTKDVMTPPKYAEFLGDRMPNTEITLIEGGSHFVFGEFPSQVNDAISAFVDKL</sequence>
<dbReference type="InterPro" id="IPR000073">
    <property type="entry name" value="AB_hydrolase_1"/>
</dbReference>
<accession>A0Y7M1</accession>
<dbReference type="Proteomes" id="UP000004931">
    <property type="component" value="Unassembled WGS sequence"/>
</dbReference>
<keyword evidence="4" id="KW-1185">Reference proteome</keyword>
<name>A0Y7M1_9GAMM</name>
<dbReference type="InterPro" id="IPR050266">
    <property type="entry name" value="AB_hydrolase_sf"/>
</dbReference>
<dbReference type="SUPFAM" id="SSF53474">
    <property type="entry name" value="alpha/beta-Hydrolases"/>
    <property type="match status" value="1"/>
</dbReference>
<protein>
    <submittedName>
        <fullName evidence="3">Carboxylesterase (Est-3)</fullName>
    </submittedName>
</protein>
<evidence type="ECO:0000256" key="1">
    <source>
        <dbReference type="ARBA" id="ARBA00022801"/>
    </source>
</evidence>
<dbReference type="InterPro" id="IPR029058">
    <property type="entry name" value="AB_hydrolase_fold"/>
</dbReference>
<evidence type="ECO:0000313" key="3">
    <source>
        <dbReference type="EMBL" id="EAW32125.1"/>
    </source>
</evidence>
<dbReference type="OrthoDB" id="9760689at2"/>
<dbReference type="EMBL" id="AAVT01000001">
    <property type="protein sequence ID" value="EAW32125.1"/>
    <property type="molecule type" value="Genomic_DNA"/>
</dbReference>
<dbReference type="PANTHER" id="PTHR43798:SF31">
    <property type="entry name" value="AB HYDROLASE SUPERFAMILY PROTEIN YCLE"/>
    <property type="match status" value="1"/>
</dbReference>
<dbReference type="PANTHER" id="PTHR43798">
    <property type="entry name" value="MONOACYLGLYCEROL LIPASE"/>
    <property type="match status" value="1"/>
</dbReference>
<dbReference type="eggNOG" id="COG2267">
    <property type="taxonomic scope" value="Bacteria"/>
</dbReference>
<comment type="caution">
    <text evidence="3">The sequence shown here is derived from an EMBL/GenBank/DDBJ whole genome shotgun (WGS) entry which is preliminary data.</text>
</comment>
<proteinExistence type="predicted"/>
<dbReference type="AlphaFoldDB" id="A0Y7M1"/>
<dbReference type="GO" id="GO:0016020">
    <property type="term" value="C:membrane"/>
    <property type="evidence" value="ECO:0007669"/>
    <property type="project" value="TreeGrafter"/>
</dbReference>
<dbReference type="Gene3D" id="3.40.50.1820">
    <property type="entry name" value="alpha/beta hydrolase"/>
    <property type="match status" value="1"/>
</dbReference>
<reference evidence="3 4" key="1">
    <citation type="journal article" date="2010" name="J. Bacteriol.">
        <title>Genome sequence of the oligotrophic marine Gammaproteobacterium HTCC2143, isolated from the Oregon Coast.</title>
        <authorList>
            <person name="Oh H.M."/>
            <person name="Kang I."/>
            <person name="Ferriera S."/>
            <person name="Giovannoni S.J."/>
            <person name="Cho J.C."/>
        </authorList>
    </citation>
    <scope>NUCLEOTIDE SEQUENCE [LARGE SCALE GENOMIC DNA]</scope>
    <source>
        <strain evidence="3 4">HTCC2143</strain>
    </source>
</reference>
<feature type="domain" description="AB hydrolase-1" evidence="2">
    <location>
        <begin position="3"/>
        <end position="220"/>
    </location>
</feature>
<dbReference type="PRINTS" id="PR00111">
    <property type="entry name" value="ABHYDROLASE"/>
</dbReference>
<evidence type="ECO:0000259" key="2">
    <source>
        <dbReference type="Pfam" id="PF12697"/>
    </source>
</evidence>